<accession>A0AA40FV63</accession>
<feature type="non-terminal residue" evidence="1">
    <location>
        <position position="1"/>
    </location>
</feature>
<protein>
    <submittedName>
        <fullName evidence="1">Uncharacterized protein</fullName>
    </submittedName>
</protein>
<dbReference type="AlphaFoldDB" id="A0AA40FV63"/>
<name>A0AA40FV63_9HYME</name>
<organism evidence="1 2">
    <name type="scientific">Melipona bicolor</name>
    <dbReference type="NCBI Taxonomy" id="60889"/>
    <lineage>
        <taxon>Eukaryota</taxon>
        <taxon>Metazoa</taxon>
        <taxon>Ecdysozoa</taxon>
        <taxon>Arthropoda</taxon>
        <taxon>Hexapoda</taxon>
        <taxon>Insecta</taxon>
        <taxon>Pterygota</taxon>
        <taxon>Neoptera</taxon>
        <taxon>Endopterygota</taxon>
        <taxon>Hymenoptera</taxon>
        <taxon>Apocrita</taxon>
        <taxon>Aculeata</taxon>
        <taxon>Apoidea</taxon>
        <taxon>Anthophila</taxon>
        <taxon>Apidae</taxon>
        <taxon>Melipona</taxon>
    </lineage>
</organism>
<evidence type="ECO:0000313" key="2">
    <source>
        <dbReference type="Proteomes" id="UP001177670"/>
    </source>
</evidence>
<comment type="caution">
    <text evidence="1">The sequence shown here is derived from an EMBL/GenBank/DDBJ whole genome shotgun (WGS) entry which is preliminary data.</text>
</comment>
<proteinExistence type="predicted"/>
<reference evidence="1" key="1">
    <citation type="submission" date="2021-10" db="EMBL/GenBank/DDBJ databases">
        <title>Melipona bicolor Genome sequencing and assembly.</title>
        <authorList>
            <person name="Araujo N.S."/>
            <person name="Arias M.C."/>
        </authorList>
    </citation>
    <scope>NUCLEOTIDE SEQUENCE</scope>
    <source>
        <strain evidence="1">USP_2M_L1-L4_2017</strain>
        <tissue evidence="1">Whole body</tissue>
    </source>
</reference>
<dbReference type="Proteomes" id="UP001177670">
    <property type="component" value="Unassembled WGS sequence"/>
</dbReference>
<gene>
    <name evidence="1" type="ORF">K0M31_005178</name>
</gene>
<evidence type="ECO:0000313" key="1">
    <source>
        <dbReference type="EMBL" id="KAK1125617.1"/>
    </source>
</evidence>
<keyword evidence="2" id="KW-1185">Reference proteome</keyword>
<sequence>LEEIIVTCKIQDEDGISKFVLAWERIVYLVLFMVMEKHITVRAHRDREILQHLLGRTLTLGDTPRSATRDRMIPDPSRSLDHLVHKGRSKVTGTHVAEIV</sequence>
<dbReference type="EMBL" id="JAHYIQ010000015">
    <property type="protein sequence ID" value="KAK1125617.1"/>
    <property type="molecule type" value="Genomic_DNA"/>
</dbReference>